<evidence type="ECO:0000256" key="4">
    <source>
        <dbReference type="ARBA" id="ARBA00022448"/>
    </source>
</evidence>
<comment type="pathway">
    <text evidence="1 6">Cofactor biosynthesis; pyrroloquinoline quinone biosynthesis.</text>
</comment>
<evidence type="ECO:0000256" key="6">
    <source>
        <dbReference type="HAMAP-Rule" id="MF_00653"/>
    </source>
</evidence>
<dbReference type="InterPro" id="IPR001279">
    <property type="entry name" value="Metallo-B-lactamas"/>
</dbReference>
<reference evidence="8 9" key="1">
    <citation type="submission" date="2024-08" db="EMBL/GenBank/DDBJ databases">
        <authorList>
            <person name="Lu H."/>
        </authorList>
    </citation>
    <scope>NUCLEOTIDE SEQUENCE [LARGE SCALE GENOMIC DNA]</scope>
    <source>
        <strain evidence="8 9">BYS180W</strain>
    </source>
</reference>
<evidence type="ECO:0000259" key="7">
    <source>
        <dbReference type="Pfam" id="PF12706"/>
    </source>
</evidence>
<comment type="function">
    <text evidence="6">May be involved in the transport of PQQ or its precursor to the periplasm.</text>
</comment>
<evidence type="ECO:0000256" key="5">
    <source>
        <dbReference type="ARBA" id="ARBA00022905"/>
    </source>
</evidence>
<keyword evidence="4 6" id="KW-0813">Transport</keyword>
<feature type="domain" description="Metallo-beta-lactamase" evidence="7">
    <location>
        <begin position="52"/>
        <end position="273"/>
    </location>
</feature>
<protein>
    <recommendedName>
        <fullName evidence="3 6">Coenzyme PQQ synthesis protein B</fullName>
    </recommendedName>
    <alternativeName>
        <fullName evidence="6">Pyrroloquinoline quinone biosynthesis protein B</fullName>
    </alternativeName>
</protein>
<evidence type="ECO:0000313" key="8">
    <source>
        <dbReference type="EMBL" id="MFG6447042.1"/>
    </source>
</evidence>
<dbReference type="HAMAP" id="MF_00653">
    <property type="entry name" value="PQQ_syn_PqqB"/>
    <property type="match status" value="1"/>
</dbReference>
<dbReference type="Gene3D" id="3.60.15.10">
    <property type="entry name" value="Ribonuclease Z/Hydroxyacylglutathione hydrolase-like"/>
    <property type="match status" value="1"/>
</dbReference>
<evidence type="ECO:0000256" key="3">
    <source>
        <dbReference type="ARBA" id="ARBA00015084"/>
    </source>
</evidence>
<dbReference type="PANTHER" id="PTHR42663:SF7">
    <property type="entry name" value="COENZYME PQQ SYNTHESIS PROTEIN B"/>
    <property type="match status" value="1"/>
</dbReference>
<proteinExistence type="inferred from homology"/>
<dbReference type="RefSeq" id="WP_394458415.1">
    <property type="nucleotide sequence ID" value="NZ_JBIGHZ010000001.1"/>
</dbReference>
<evidence type="ECO:0000313" key="9">
    <source>
        <dbReference type="Proteomes" id="UP001606099"/>
    </source>
</evidence>
<dbReference type="NCBIfam" id="TIGR02108">
    <property type="entry name" value="PQQ_syn_pqqB"/>
    <property type="match status" value="1"/>
</dbReference>
<name>A0ABW7FRU1_9BURK</name>
<dbReference type="InterPro" id="IPR011842">
    <property type="entry name" value="PQQ_synth_PqqB"/>
</dbReference>
<comment type="similarity">
    <text evidence="2 6">Belongs to the PqqB family.</text>
</comment>
<comment type="caution">
    <text evidence="8">The sequence shown here is derived from an EMBL/GenBank/DDBJ whole genome shotgun (WGS) entry which is preliminary data.</text>
</comment>
<dbReference type="InterPro" id="IPR036866">
    <property type="entry name" value="RibonucZ/Hydroxyglut_hydro"/>
</dbReference>
<dbReference type="EMBL" id="JBIGHZ010000001">
    <property type="protein sequence ID" value="MFG6447042.1"/>
    <property type="molecule type" value="Genomic_DNA"/>
</dbReference>
<evidence type="ECO:0000256" key="1">
    <source>
        <dbReference type="ARBA" id="ARBA00004886"/>
    </source>
</evidence>
<keyword evidence="9" id="KW-1185">Reference proteome</keyword>
<accession>A0ABW7FRU1</accession>
<gene>
    <name evidence="6 8" type="primary">pqqB</name>
    <name evidence="8" type="ORF">ACG0Z6_02160</name>
</gene>
<dbReference type="CDD" id="cd16274">
    <property type="entry name" value="PQQB-like_MBL-fold"/>
    <property type="match status" value="1"/>
</dbReference>
<evidence type="ECO:0000256" key="2">
    <source>
        <dbReference type="ARBA" id="ARBA00008481"/>
    </source>
</evidence>
<organism evidence="8 9">
    <name type="scientific">Roseateles rivi</name>
    <dbReference type="NCBI Taxonomy" id="3299028"/>
    <lineage>
        <taxon>Bacteria</taxon>
        <taxon>Pseudomonadati</taxon>
        <taxon>Pseudomonadota</taxon>
        <taxon>Betaproteobacteria</taxon>
        <taxon>Burkholderiales</taxon>
        <taxon>Sphaerotilaceae</taxon>
        <taxon>Roseateles</taxon>
    </lineage>
</organism>
<dbReference type="Pfam" id="PF12706">
    <property type="entry name" value="Lactamase_B_2"/>
    <property type="match status" value="1"/>
</dbReference>
<dbReference type="SUPFAM" id="SSF56281">
    <property type="entry name" value="Metallo-hydrolase/oxidoreductase"/>
    <property type="match status" value="1"/>
</dbReference>
<dbReference type="Proteomes" id="UP001606099">
    <property type="component" value="Unassembled WGS sequence"/>
</dbReference>
<dbReference type="PANTHER" id="PTHR42663">
    <property type="entry name" value="HYDROLASE C777.06C-RELATED-RELATED"/>
    <property type="match status" value="1"/>
</dbReference>
<keyword evidence="5 6" id="KW-0884">PQQ biosynthesis</keyword>
<sequence>MAVFKVLGSAAGGGFPQWNCNCPNCAGLRAGGLRAAPRTQSSVALSADGQDWLLINASPEVLQQIRQTPALQPARALRDSGVAAVLLIDAQIDHTAGLLMLRERATPLPLYATPEVLGDLEQGLGLPRLLGHYGGLAPRALPLDGGAIDAPFLGPLQVQALPLHSQPPPFSPYRGRPRRGDTVGLKIHNPQTGRKLFYAPGLGRIDAPVWAAMQWADTVLVDGTFWSETEMIDLGLSGKRAAEMGHLPQSGAEGMLHWLRQLPPSTGKWLIHINNSNPVLREDSAEHAELRAAGVALAYDGLEIVL</sequence>